<comment type="similarity">
    <text evidence="2">Belongs to the concentrative nucleoside transporter (CNT) (TC 2.A.41) family.</text>
</comment>
<feature type="transmembrane region" description="Helical" evidence="7">
    <location>
        <begin position="253"/>
        <end position="273"/>
    </location>
</feature>
<feature type="transmembrane region" description="Helical" evidence="7">
    <location>
        <begin position="34"/>
        <end position="58"/>
    </location>
</feature>
<feature type="domain" description="Nucleoside transporter/FeoB GTPase Gate" evidence="10">
    <location>
        <begin position="93"/>
        <end position="191"/>
    </location>
</feature>
<feature type="transmembrane region" description="Helical" evidence="7">
    <location>
        <begin position="6"/>
        <end position="22"/>
    </location>
</feature>
<keyword evidence="5 7" id="KW-1133">Transmembrane helix</keyword>
<reference evidence="11 13" key="1">
    <citation type="journal article" date="2016" name="Genome Announc.">
        <title>Complete Genome Sequences of Aerococcus christensenii CCUG 28831T, Aerococcus sanguinicola CCUG 43001T, Aerococcus urinae CCUG 36881T, Aerococcus urinaeequi CCUG 28094T, Aerococcus urinaehominis CCUG 42038 BT, and Aerococcus viridans CCUG 4311T.</title>
        <authorList>
            <person name="Carkaci D."/>
            <person name="Dargis R."/>
            <person name="Nielsen X.C."/>
            <person name="Skovgaard O."/>
            <person name="Fuursted K."/>
            <person name="Christensen J.J."/>
        </authorList>
    </citation>
    <scope>NUCLEOTIDE SEQUENCE [LARGE SCALE GENOMIC DNA]</scope>
    <source>
        <strain evidence="11 13">CCUG43001</strain>
    </source>
</reference>
<feature type="transmembrane region" description="Helical" evidence="7">
    <location>
        <begin position="280"/>
        <end position="302"/>
    </location>
</feature>
<dbReference type="EMBL" id="CP014160">
    <property type="protein sequence ID" value="AMB94141.1"/>
    <property type="molecule type" value="Genomic_DNA"/>
</dbReference>
<reference evidence="13" key="2">
    <citation type="submission" date="2016-01" db="EMBL/GenBank/DDBJ databases">
        <title>Six Aerococcus type strain genome sequencing and assembly using PacBio and Illumina Hiseq.</title>
        <authorList>
            <person name="Carkaci D."/>
            <person name="Dargis R."/>
            <person name="Nielsen X.C."/>
            <person name="Skovgaard O."/>
            <person name="Fuursted K."/>
            <person name="Christensen J.J."/>
        </authorList>
    </citation>
    <scope>NUCLEOTIDE SEQUENCE [LARGE SCALE GENOMIC DNA]</scope>
    <source>
        <strain evidence="13">CCUG43001</strain>
    </source>
</reference>
<dbReference type="EMBL" id="PKGY01000002">
    <property type="protein sequence ID" value="PKZ22231.1"/>
    <property type="molecule type" value="Genomic_DNA"/>
</dbReference>
<dbReference type="Pfam" id="PF07670">
    <property type="entry name" value="Gate"/>
    <property type="match status" value="1"/>
</dbReference>
<reference evidence="12 14" key="3">
    <citation type="submission" date="2017-12" db="EMBL/GenBank/DDBJ databases">
        <title>Phylogenetic diversity of female urinary microbiome.</title>
        <authorList>
            <person name="Thomas-White K."/>
            <person name="Wolfe A.J."/>
        </authorList>
    </citation>
    <scope>NUCLEOTIDE SEQUENCE [LARGE SCALE GENOMIC DNA]</scope>
    <source>
        <strain evidence="12 14">UMB0139</strain>
    </source>
</reference>
<evidence type="ECO:0000256" key="3">
    <source>
        <dbReference type="ARBA" id="ARBA00022475"/>
    </source>
</evidence>
<dbReference type="InterPro" id="IPR008276">
    <property type="entry name" value="C_nuclsd_transpt"/>
</dbReference>
<evidence type="ECO:0000256" key="1">
    <source>
        <dbReference type="ARBA" id="ARBA00004651"/>
    </source>
</evidence>
<feature type="domain" description="Concentrative nucleoside transporter C-terminal" evidence="9">
    <location>
        <begin position="195"/>
        <end position="398"/>
    </location>
</feature>
<dbReference type="InterPro" id="IPR011657">
    <property type="entry name" value="CNT_C_dom"/>
</dbReference>
<accession>A0A0X8FB59</accession>
<keyword evidence="13" id="KW-1185">Reference proteome</keyword>
<dbReference type="KEGG" id="asan:AWM72_04915"/>
<keyword evidence="3" id="KW-1003">Cell membrane</keyword>
<keyword evidence="4 7" id="KW-0812">Transmembrane</keyword>
<evidence type="ECO:0000259" key="10">
    <source>
        <dbReference type="Pfam" id="PF07670"/>
    </source>
</evidence>
<feature type="transmembrane region" description="Helical" evidence="7">
    <location>
        <begin position="379"/>
        <end position="400"/>
    </location>
</feature>
<gene>
    <name evidence="11" type="ORF">AWM72_04915</name>
    <name evidence="12" type="ORF">CYJ28_03730</name>
</gene>
<evidence type="ECO:0000259" key="8">
    <source>
        <dbReference type="Pfam" id="PF01773"/>
    </source>
</evidence>
<protein>
    <submittedName>
        <fullName evidence="12">NupC/NupG family nucleoside CNT transporter</fullName>
    </submittedName>
    <submittedName>
        <fullName evidence="11">Pyrimidine nucleoside transporter NupC</fullName>
    </submittedName>
</protein>
<name>A0A0X8FB59_9LACT</name>
<dbReference type="Proteomes" id="UP000069912">
    <property type="component" value="Chromosome"/>
</dbReference>
<evidence type="ECO:0000313" key="11">
    <source>
        <dbReference type="EMBL" id="AMB94141.1"/>
    </source>
</evidence>
<organism evidence="11 13">
    <name type="scientific">Aerococcus sanguinicola</name>
    <dbReference type="NCBI Taxonomy" id="119206"/>
    <lineage>
        <taxon>Bacteria</taxon>
        <taxon>Bacillati</taxon>
        <taxon>Bacillota</taxon>
        <taxon>Bacilli</taxon>
        <taxon>Lactobacillales</taxon>
        <taxon>Aerococcaceae</taxon>
        <taxon>Aerococcus</taxon>
    </lineage>
</organism>
<dbReference type="GeneID" id="92903407"/>
<dbReference type="InterPro" id="IPR011642">
    <property type="entry name" value="Gate_dom"/>
</dbReference>
<feature type="transmembrane region" description="Helical" evidence="7">
    <location>
        <begin position="195"/>
        <end position="214"/>
    </location>
</feature>
<dbReference type="GO" id="GO:0015293">
    <property type="term" value="F:symporter activity"/>
    <property type="evidence" value="ECO:0007669"/>
    <property type="project" value="TreeGrafter"/>
</dbReference>
<dbReference type="AlphaFoldDB" id="A0A0X8FB59"/>
<evidence type="ECO:0000313" key="12">
    <source>
        <dbReference type="EMBL" id="PKZ22231.1"/>
    </source>
</evidence>
<keyword evidence="6 7" id="KW-0472">Membrane</keyword>
<feature type="domain" description="Concentrative nucleoside transporter N-terminal" evidence="8">
    <location>
        <begin position="8"/>
        <end position="82"/>
    </location>
</feature>
<dbReference type="GO" id="GO:0005337">
    <property type="term" value="F:nucleoside transmembrane transporter activity"/>
    <property type="evidence" value="ECO:0007669"/>
    <property type="project" value="InterPro"/>
</dbReference>
<evidence type="ECO:0000256" key="7">
    <source>
        <dbReference type="SAM" id="Phobius"/>
    </source>
</evidence>
<dbReference type="OrthoDB" id="9766455at2"/>
<dbReference type="Proteomes" id="UP000234239">
    <property type="component" value="Unassembled WGS sequence"/>
</dbReference>
<evidence type="ECO:0000256" key="4">
    <source>
        <dbReference type="ARBA" id="ARBA00022692"/>
    </source>
</evidence>
<sequence length="401" mass="42903">MGIIRNLIGILVILALAALLSYDRSKIKNKVKNIVLMFVAMLVLTFICLRTSAGITALEGISNFFSWLIAQAQGGISFVFGGIVIEEGASVFFFNVLLPLVFISALIGILNYIKVLPFIMKWVGKGINFITGMGEVESQFAISTAVLGNTSAFISIKEIIQNMDPRSLFTICLSGMSAVGASTLAAYMQMIPGEYVVVAVFLNIFAALVIASVMNPYEAEEVETGEEFELLEESAEDKGNFFDMLGSYITDGFNLAIIIAAMVIGFVSLITFLNSIVEGIFGITFTETMGYVFSPLAFIIGIPSEDIVKAGSLMATKLLTNEFVAMGEFQSLLGGASAKTQAMVATYLVSFSNFGTMGITLGAIKGISEKQSKVLSQSLVKVLLGSILSSLLVASVVGLFF</sequence>
<evidence type="ECO:0000256" key="2">
    <source>
        <dbReference type="ARBA" id="ARBA00009033"/>
    </source>
</evidence>
<dbReference type="Pfam" id="PF01773">
    <property type="entry name" value="Nucleos_tra2_N"/>
    <property type="match status" value="1"/>
</dbReference>
<proteinExistence type="inferred from homology"/>
<evidence type="ECO:0000313" key="13">
    <source>
        <dbReference type="Proteomes" id="UP000069912"/>
    </source>
</evidence>
<evidence type="ECO:0000256" key="5">
    <source>
        <dbReference type="ARBA" id="ARBA00022989"/>
    </source>
</evidence>
<evidence type="ECO:0000256" key="6">
    <source>
        <dbReference type="ARBA" id="ARBA00023136"/>
    </source>
</evidence>
<feature type="transmembrane region" description="Helical" evidence="7">
    <location>
        <begin position="64"/>
        <end position="85"/>
    </location>
</feature>
<evidence type="ECO:0000313" key="14">
    <source>
        <dbReference type="Proteomes" id="UP000234239"/>
    </source>
</evidence>
<dbReference type="PANTHER" id="PTHR10590:SF23">
    <property type="entry name" value="NUPC_NUPG FAMILY NUCLEOSIDE CNT TRANSPORTER"/>
    <property type="match status" value="1"/>
</dbReference>
<feature type="transmembrane region" description="Helical" evidence="7">
    <location>
        <begin position="168"/>
        <end position="188"/>
    </location>
</feature>
<dbReference type="PANTHER" id="PTHR10590">
    <property type="entry name" value="SODIUM/NUCLEOSIDE COTRANSPORTER"/>
    <property type="match status" value="1"/>
</dbReference>
<dbReference type="GO" id="GO:0005886">
    <property type="term" value="C:plasma membrane"/>
    <property type="evidence" value="ECO:0007669"/>
    <property type="project" value="UniProtKB-SubCell"/>
</dbReference>
<evidence type="ECO:0000259" key="9">
    <source>
        <dbReference type="Pfam" id="PF07662"/>
    </source>
</evidence>
<dbReference type="InterPro" id="IPR002668">
    <property type="entry name" value="CNT_N_dom"/>
</dbReference>
<feature type="transmembrane region" description="Helical" evidence="7">
    <location>
        <begin position="92"/>
        <end position="113"/>
    </location>
</feature>
<dbReference type="RefSeq" id="WP_067974120.1">
    <property type="nucleotide sequence ID" value="NZ_CAJHKM010000001.1"/>
</dbReference>
<feature type="transmembrane region" description="Helical" evidence="7">
    <location>
        <begin position="344"/>
        <end position="367"/>
    </location>
</feature>
<dbReference type="Pfam" id="PF07662">
    <property type="entry name" value="Nucleos_tra2_C"/>
    <property type="match status" value="1"/>
</dbReference>
<comment type="subcellular location">
    <subcellularLocation>
        <location evidence="1">Cell membrane</location>
        <topology evidence="1">Multi-pass membrane protein</topology>
    </subcellularLocation>
</comment>